<dbReference type="InterPro" id="IPR032284">
    <property type="entry name" value="RecQ_Zn-bd"/>
</dbReference>
<evidence type="ECO:0000256" key="2">
    <source>
        <dbReference type="ARBA" id="ARBA00005446"/>
    </source>
</evidence>
<evidence type="ECO:0000256" key="9">
    <source>
        <dbReference type="ARBA" id="ARBA00023242"/>
    </source>
</evidence>
<reference evidence="16" key="1">
    <citation type="submission" date="2015-08" db="UniProtKB">
        <authorList>
            <consortium name="WormBaseParasite"/>
        </authorList>
    </citation>
    <scope>IDENTIFICATION</scope>
</reference>
<dbReference type="GO" id="GO:0003677">
    <property type="term" value="F:DNA binding"/>
    <property type="evidence" value="ECO:0007669"/>
    <property type="project" value="UniProtKB-KW"/>
</dbReference>
<dbReference type="GO" id="GO:0006260">
    <property type="term" value="P:DNA replication"/>
    <property type="evidence" value="ECO:0007669"/>
    <property type="project" value="InterPro"/>
</dbReference>
<dbReference type="SUPFAM" id="SSF52540">
    <property type="entry name" value="P-loop containing nucleoside triphosphate hydrolases"/>
    <property type="match status" value="2"/>
</dbReference>
<dbReference type="GO" id="GO:0005694">
    <property type="term" value="C:chromosome"/>
    <property type="evidence" value="ECO:0007669"/>
    <property type="project" value="TreeGrafter"/>
</dbReference>
<dbReference type="Pfam" id="PF00271">
    <property type="entry name" value="Helicase_C"/>
    <property type="match status" value="1"/>
</dbReference>
<organism evidence="16">
    <name type="scientific">Strongyloides stercoralis</name>
    <name type="common">Threadworm</name>
    <dbReference type="NCBI Taxonomy" id="6248"/>
    <lineage>
        <taxon>Eukaryota</taxon>
        <taxon>Metazoa</taxon>
        <taxon>Ecdysozoa</taxon>
        <taxon>Nematoda</taxon>
        <taxon>Chromadorea</taxon>
        <taxon>Rhabditida</taxon>
        <taxon>Tylenchina</taxon>
        <taxon>Panagrolaimomorpha</taxon>
        <taxon>Strongyloidoidea</taxon>
        <taxon>Strongyloididae</taxon>
        <taxon>Strongyloides</taxon>
    </lineage>
</organism>
<dbReference type="GO" id="GO:0000724">
    <property type="term" value="P:double-strand break repair via homologous recombination"/>
    <property type="evidence" value="ECO:0007669"/>
    <property type="project" value="TreeGrafter"/>
</dbReference>
<dbReference type="GO" id="GO:0016787">
    <property type="term" value="F:hydrolase activity"/>
    <property type="evidence" value="ECO:0007669"/>
    <property type="project" value="UniProtKB-KW"/>
</dbReference>
<evidence type="ECO:0000256" key="8">
    <source>
        <dbReference type="ARBA" id="ARBA00023235"/>
    </source>
</evidence>
<dbReference type="PANTHER" id="PTHR13710:SF153">
    <property type="entry name" value="RECQ-LIKE DNA HELICASE BLM"/>
    <property type="match status" value="1"/>
</dbReference>
<dbReference type="SMART" id="SM00487">
    <property type="entry name" value="DEXDc"/>
    <property type="match status" value="1"/>
</dbReference>
<dbReference type="WBParaSite" id="TCONS_00000407.p1">
    <property type="protein sequence ID" value="TCONS_00000407.p1"/>
    <property type="gene ID" value="XLOC_000418"/>
</dbReference>
<evidence type="ECO:0000256" key="4">
    <source>
        <dbReference type="ARBA" id="ARBA00022801"/>
    </source>
</evidence>
<keyword evidence="6 12" id="KW-0067">ATP-binding</keyword>
<keyword evidence="5 12" id="KW-0347">Helicase</keyword>
<comment type="catalytic activity">
    <reaction evidence="10 12">
        <text>Couples ATP hydrolysis with the unwinding of duplex DNA by translocating in the 3'-5' direction.</text>
        <dbReference type="EC" id="5.6.2.4"/>
    </reaction>
</comment>
<feature type="domain" description="Helicase C-terminal" evidence="14">
    <location>
        <begin position="421"/>
        <end position="573"/>
    </location>
</feature>
<feature type="domain" description="Helicase ATP-binding" evidence="13">
    <location>
        <begin position="222"/>
        <end position="399"/>
    </location>
</feature>
<dbReference type="InterPro" id="IPR014001">
    <property type="entry name" value="Helicase_ATP-bd"/>
</dbReference>
<dbReference type="GO" id="GO:0005737">
    <property type="term" value="C:cytoplasm"/>
    <property type="evidence" value="ECO:0007669"/>
    <property type="project" value="TreeGrafter"/>
</dbReference>
<dbReference type="InterPro" id="IPR011545">
    <property type="entry name" value="DEAD/DEAH_box_helicase_dom"/>
</dbReference>
<evidence type="ECO:0000256" key="1">
    <source>
        <dbReference type="ARBA" id="ARBA00004123"/>
    </source>
</evidence>
<dbReference type="WBParaSite" id="SSTP_0001080800.1">
    <property type="protein sequence ID" value="SSTP_0001080800.1"/>
    <property type="gene ID" value="SSTP_0001080800"/>
</dbReference>
<evidence type="ECO:0000256" key="7">
    <source>
        <dbReference type="ARBA" id="ARBA00023125"/>
    </source>
</evidence>
<dbReference type="GO" id="GO:0005634">
    <property type="term" value="C:nucleus"/>
    <property type="evidence" value="ECO:0007669"/>
    <property type="project" value="UniProtKB-SubCell"/>
</dbReference>
<keyword evidence="4 12" id="KW-0378">Hydrolase</keyword>
<keyword evidence="9 12" id="KW-0539">Nucleus</keyword>
<keyword evidence="8" id="KW-0413">Isomerase</keyword>
<evidence type="ECO:0000256" key="3">
    <source>
        <dbReference type="ARBA" id="ARBA00022741"/>
    </source>
</evidence>
<comment type="similarity">
    <text evidence="2 12">Belongs to the helicase family. RecQ subfamily.</text>
</comment>
<evidence type="ECO:0000256" key="5">
    <source>
        <dbReference type="ARBA" id="ARBA00022806"/>
    </source>
</evidence>
<dbReference type="Proteomes" id="UP000035681">
    <property type="component" value="Unplaced"/>
</dbReference>
<evidence type="ECO:0000256" key="10">
    <source>
        <dbReference type="ARBA" id="ARBA00034617"/>
    </source>
</evidence>
<evidence type="ECO:0000313" key="15">
    <source>
        <dbReference type="Proteomes" id="UP000035681"/>
    </source>
</evidence>
<dbReference type="GO" id="GO:0043138">
    <property type="term" value="F:3'-5' DNA helicase activity"/>
    <property type="evidence" value="ECO:0007669"/>
    <property type="project" value="UniProtKB-EC"/>
</dbReference>
<dbReference type="EC" id="5.6.2.4" evidence="12"/>
<sequence length="761" mass="87678">MPTLREMFNSIKPKPRKKLGKFNFVEFPLEYRMPMLHELFGNISLLSTQDTGKNIEYSSTPPLERDSEERKLCDSEIQIVHVNRQKDTSILNYEDENYDDFYDDGWLNETSICDTSLNVTNPSELNENNNLNDTLEASKDNLNDDNDNNNNIGENILNHGDEVKDSQESNIHTQTDIFLKSNRNEFDSNKNLLPNDKVEKIYKILNDVFGYQSFRHEQEEAITATLLGYDIFLLMPTGSGKSLCYQLPSIIENGITVVISSSKILIENEISNLNQLNVPVYNFVSDSNTNEFNKIYNELLSKNKSINLLYVTPEIISGSEKFQKFLINIHKNGMLSRFVIKEAHCITEFSNVFRSDFLGLCYLKRNFKNPKIPIMALSEVSTPTTIRKVKNLLSIKCSKIFTSTFERANLRYDVIRRTTKSLDALLKKIKQLYPTQSGIFYCYSKKECESLHENLKNYDISSVVCHSGMNDKARLEGQNKWMANEVQVICKPMSSSVNINKSDIRFIVHFYMPMSIENYYQESFCAGKDGAPSYCIILYSYSDSLKHRHIIDNYSLSSKGTDERRIIQQTKVSQMLSYCESISECRKKLILEYFGEKYDSNECLKDSRTTCNNCELSKNPIPLYKMYDLTIEAENILKTTLEVSLTMKQMVDCYRGRLNKKKNNNELLQSTAIFGRGSLLSEDDVSRFIVKLITNGYLKENIKIIGDDNFTNITGYLSLTSSGEEFLSSKVKPRILFYISIKKNSRKEYRNIALIPHKVKG</sequence>
<protein>
    <recommendedName>
        <fullName evidence="12">ATP-dependent DNA helicase</fullName>
        <ecNumber evidence="12">5.6.2.4</ecNumber>
    </recommendedName>
</protein>
<comment type="catalytic activity">
    <reaction evidence="11 12">
        <text>ATP + H2O = ADP + phosphate + H(+)</text>
        <dbReference type="Rhea" id="RHEA:13065"/>
        <dbReference type="ChEBI" id="CHEBI:15377"/>
        <dbReference type="ChEBI" id="CHEBI:15378"/>
        <dbReference type="ChEBI" id="CHEBI:30616"/>
        <dbReference type="ChEBI" id="CHEBI:43474"/>
        <dbReference type="ChEBI" id="CHEBI:456216"/>
    </reaction>
</comment>
<dbReference type="InterPro" id="IPR027417">
    <property type="entry name" value="P-loop_NTPase"/>
</dbReference>
<dbReference type="InterPro" id="IPR001650">
    <property type="entry name" value="Helicase_C-like"/>
</dbReference>
<dbReference type="InterPro" id="IPR036388">
    <property type="entry name" value="WH-like_DNA-bd_sf"/>
</dbReference>
<keyword evidence="7" id="KW-0238">DNA-binding</keyword>
<comment type="subcellular location">
    <subcellularLocation>
        <location evidence="1 12">Nucleus</location>
    </subcellularLocation>
</comment>
<dbReference type="PANTHER" id="PTHR13710">
    <property type="entry name" value="DNA HELICASE RECQ FAMILY MEMBER"/>
    <property type="match status" value="1"/>
</dbReference>
<dbReference type="PROSITE" id="PS51194">
    <property type="entry name" value="HELICASE_CTER"/>
    <property type="match status" value="1"/>
</dbReference>
<evidence type="ECO:0000256" key="6">
    <source>
        <dbReference type="ARBA" id="ARBA00022840"/>
    </source>
</evidence>
<dbReference type="GO" id="GO:0005524">
    <property type="term" value="F:ATP binding"/>
    <property type="evidence" value="ECO:0007669"/>
    <property type="project" value="UniProtKB-KW"/>
</dbReference>
<dbReference type="NCBIfam" id="TIGR00614">
    <property type="entry name" value="recQ_fam"/>
    <property type="match status" value="1"/>
</dbReference>
<dbReference type="GO" id="GO:0009378">
    <property type="term" value="F:four-way junction helicase activity"/>
    <property type="evidence" value="ECO:0007669"/>
    <property type="project" value="TreeGrafter"/>
</dbReference>
<keyword evidence="3 12" id="KW-0547">Nucleotide-binding</keyword>
<dbReference type="Pfam" id="PF09382">
    <property type="entry name" value="RQC"/>
    <property type="match status" value="1"/>
</dbReference>
<dbReference type="Pfam" id="PF00270">
    <property type="entry name" value="DEAD"/>
    <property type="match status" value="1"/>
</dbReference>
<dbReference type="SMART" id="SM00956">
    <property type="entry name" value="RQC"/>
    <property type="match status" value="1"/>
</dbReference>
<dbReference type="PROSITE" id="PS51192">
    <property type="entry name" value="HELICASE_ATP_BIND_1"/>
    <property type="match status" value="1"/>
</dbReference>
<evidence type="ECO:0000256" key="11">
    <source>
        <dbReference type="ARBA" id="ARBA00049360"/>
    </source>
</evidence>
<proteinExistence type="inferred from homology"/>
<evidence type="ECO:0000259" key="14">
    <source>
        <dbReference type="PROSITE" id="PS51194"/>
    </source>
</evidence>
<name>A0A0K0EMX0_STRER</name>
<dbReference type="InterPro" id="IPR004589">
    <property type="entry name" value="DNA_helicase_ATP-dep_RecQ"/>
</dbReference>
<dbReference type="Gene3D" id="3.40.50.300">
    <property type="entry name" value="P-loop containing nucleotide triphosphate hydrolases"/>
    <property type="match status" value="2"/>
</dbReference>
<dbReference type="InterPro" id="IPR018982">
    <property type="entry name" value="RQC_domain"/>
</dbReference>
<dbReference type="Pfam" id="PF16124">
    <property type="entry name" value="RecQ_Zn_bind"/>
    <property type="match status" value="1"/>
</dbReference>
<evidence type="ECO:0000259" key="13">
    <source>
        <dbReference type="PROSITE" id="PS51192"/>
    </source>
</evidence>
<keyword evidence="15" id="KW-1185">Reference proteome</keyword>
<accession>A0A0K0EMX0</accession>
<evidence type="ECO:0000313" key="16">
    <source>
        <dbReference type="WBParaSite" id="SSTP_0001080800.1"/>
    </source>
</evidence>
<dbReference type="AlphaFoldDB" id="A0A0K0EMX0"/>
<dbReference type="Gene3D" id="1.10.10.10">
    <property type="entry name" value="Winged helix-like DNA-binding domain superfamily/Winged helix DNA-binding domain"/>
    <property type="match status" value="1"/>
</dbReference>
<dbReference type="STRING" id="6248.A0A0K0EMX0"/>
<evidence type="ECO:0000256" key="12">
    <source>
        <dbReference type="RuleBase" id="RU364117"/>
    </source>
</evidence>